<proteinExistence type="predicted"/>
<comment type="caution">
    <text evidence="5">The sequence shown here is derived from an EMBL/GenBank/DDBJ whole genome shotgun (WGS) entry which is preliminary data.</text>
</comment>
<dbReference type="InterPro" id="IPR052420">
    <property type="entry name" value="Espin/Espin-like"/>
</dbReference>
<evidence type="ECO:0000256" key="2">
    <source>
        <dbReference type="ARBA" id="ARBA00023043"/>
    </source>
</evidence>
<dbReference type="PANTHER" id="PTHR24153:SF8">
    <property type="entry name" value="FORKED, ISOFORM F"/>
    <property type="match status" value="1"/>
</dbReference>
<feature type="coiled-coil region" evidence="3">
    <location>
        <begin position="424"/>
        <end position="451"/>
    </location>
</feature>
<name>A0AAD3D1X4_9STRA</name>
<feature type="region of interest" description="Disordered" evidence="4">
    <location>
        <begin position="612"/>
        <end position="692"/>
    </location>
</feature>
<accession>A0AAD3D1X4</accession>
<dbReference type="GO" id="GO:0005737">
    <property type="term" value="C:cytoplasm"/>
    <property type="evidence" value="ECO:0007669"/>
    <property type="project" value="TreeGrafter"/>
</dbReference>
<keyword evidence="6" id="KW-1185">Reference proteome</keyword>
<feature type="coiled-coil region" evidence="3">
    <location>
        <begin position="315"/>
        <end position="391"/>
    </location>
</feature>
<dbReference type="GO" id="GO:0051015">
    <property type="term" value="F:actin filament binding"/>
    <property type="evidence" value="ECO:0007669"/>
    <property type="project" value="TreeGrafter"/>
</dbReference>
<keyword evidence="3" id="KW-0175">Coiled coil</keyword>
<evidence type="ECO:0000256" key="1">
    <source>
        <dbReference type="ARBA" id="ARBA00022737"/>
    </source>
</evidence>
<feature type="compositionally biased region" description="Acidic residues" evidence="4">
    <location>
        <begin position="618"/>
        <end position="663"/>
    </location>
</feature>
<keyword evidence="2" id="KW-0040">ANK repeat</keyword>
<gene>
    <name evidence="5" type="ORF">CTEN210_12690</name>
</gene>
<evidence type="ECO:0000256" key="4">
    <source>
        <dbReference type="SAM" id="MobiDB-lite"/>
    </source>
</evidence>
<feature type="coiled-coil region" evidence="3">
    <location>
        <begin position="241"/>
        <end position="268"/>
    </location>
</feature>
<evidence type="ECO:0000313" key="6">
    <source>
        <dbReference type="Proteomes" id="UP001054902"/>
    </source>
</evidence>
<dbReference type="GO" id="GO:0051017">
    <property type="term" value="P:actin filament bundle assembly"/>
    <property type="evidence" value="ECO:0007669"/>
    <property type="project" value="TreeGrafter"/>
</dbReference>
<dbReference type="PANTHER" id="PTHR24153">
    <property type="entry name" value="ESPIN"/>
    <property type="match status" value="1"/>
</dbReference>
<reference evidence="5 6" key="1">
    <citation type="journal article" date="2021" name="Sci. Rep.">
        <title>The genome of the diatom Chaetoceros tenuissimus carries an ancient integrated fragment of an extant virus.</title>
        <authorList>
            <person name="Hongo Y."/>
            <person name="Kimura K."/>
            <person name="Takaki Y."/>
            <person name="Yoshida Y."/>
            <person name="Baba S."/>
            <person name="Kobayashi G."/>
            <person name="Nagasaki K."/>
            <person name="Hano T."/>
            <person name="Tomaru Y."/>
        </authorList>
    </citation>
    <scope>NUCLEOTIDE SEQUENCE [LARGE SCALE GENOMIC DNA]</scope>
    <source>
        <strain evidence="5 6">NIES-3715</strain>
    </source>
</reference>
<evidence type="ECO:0000313" key="5">
    <source>
        <dbReference type="EMBL" id="GFH56214.1"/>
    </source>
</evidence>
<organism evidence="5 6">
    <name type="scientific">Chaetoceros tenuissimus</name>
    <dbReference type="NCBI Taxonomy" id="426638"/>
    <lineage>
        <taxon>Eukaryota</taxon>
        <taxon>Sar</taxon>
        <taxon>Stramenopiles</taxon>
        <taxon>Ochrophyta</taxon>
        <taxon>Bacillariophyta</taxon>
        <taxon>Coscinodiscophyceae</taxon>
        <taxon>Chaetocerotophycidae</taxon>
        <taxon>Chaetocerotales</taxon>
        <taxon>Chaetocerotaceae</taxon>
        <taxon>Chaetoceros</taxon>
    </lineage>
</organism>
<protein>
    <submittedName>
        <fullName evidence="5">Uncharacterized protein</fullName>
    </submittedName>
</protein>
<dbReference type="AlphaFoldDB" id="A0AAD3D1X4"/>
<dbReference type="EMBL" id="BLLK01000051">
    <property type="protein sequence ID" value="GFH56214.1"/>
    <property type="molecule type" value="Genomic_DNA"/>
</dbReference>
<evidence type="ECO:0000256" key="3">
    <source>
        <dbReference type="SAM" id="Coils"/>
    </source>
</evidence>
<keyword evidence="1" id="KW-0677">Repeat</keyword>
<dbReference type="Proteomes" id="UP001054902">
    <property type="component" value="Unassembled WGS sequence"/>
</dbReference>
<feature type="coiled-coil region" evidence="3">
    <location>
        <begin position="522"/>
        <end position="577"/>
    </location>
</feature>
<sequence length="723" mass="81905">MNEYINNKTIQLNVLRSTENINPNPLSPTHVGIASPRMHNPSNPTELLHKLNNEQQTKPKPKMKPKPTYYECNFDKDPTKLYLSIQHKRWTEAEMRAKGHPDECKTWVSRYEDAGNLRWRLLPLHAAVIFKAPQNVIHALLCSYPYGARQKDDQGMLAVHLAFRNESPVNIAQLLLMAYPQSIEVQDRKGRIPLTIVQNSKSPLKDEYMEVLNLSTNLSQVASAAVTSSLEIKSRKKLGLNQESDAEKLNLMAKIDALQHELDKTQGASEILVNHINTLEAQLCSKSDTETYMSTKVSNMDSTLREMTQAKELAEASAARQRMAYEKEKMEMERRIHELEQELSQVQSTSMEQVTKVETQLKDKSSLLDKYRIMEKECEAAKQDVQEMEHILKKKIESEHTLANQVATLASRLAESTAGTHASTNAFQKRIDALLEEKASLKKTVEVLTLKVTSVLKTLEFMAKEHDKILALSSEHQKTMEVAQKSQATLAENAARNEQMMIDAAWEREEIVRILTKQAKQVEKSSEERKRLMDVVEEQNQRMEEVSKNRSVLVDSIKLQKGKMASLQKDINLLKKATTSEDLSFISDFGSSDLEDSDLSNCTSESVVDVEGSFDIQQDSEETQDNGIEEGEFEDEEQDIEMDEEDIEEEDEGIEYGESEEGVEQMLPTSTLTDSYEDLNSQDNSYEGCDENEEPLSLAEIESSVDKICTEAARLVASMPSKN</sequence>
<feature type="compositionally biased region" description="Polar residues" evidence="4">
    <location>
        <begin position="667"/>
        <end position="685"/>
    </location>
</feature>